<reference evidence="1" key="1">
    <citation type="submission" date="2020-08" db="EMBL/GenBank/DDBJ databases">
        <title>Multicomponent nature underlies the extraordinary mechanical properties of spider dragline silk.</title>
        <authorList>
            <person name="Kono N."/>
            <person name="Nakamura H."/>
            <person name="Mori M."/>
            <person name="Yoshida Y."/>
            <person name="Ohtoshi R."/>
            <person name="Malay A.D."/>
            <person name="Moran D.A.P."/>
            <person name="Tomita M."/>
            <person name="Numata K."/>
            <person name="Arakawa K."/>
        </authorList>
    </citation>
    <scope>NUCLEOTIDE SEQUENCE</scope>
</reference>
<organism evidence="1 2">
    <name type="scientific">Nephila pilipes</name>
    <name type="common">Giant wood spider</name>
    <name type="synonym">Nephila maculata</name>
    <dbReference type="NCBI Taxonomy" id="299642"/>
    <lineage>
        <taxon>Eukaryota</taxon>
        <taxon>Metazoa</taxon>
        <taxon>Ecdysozoa</taxon>
        <taxon>Arthropoda</taxon>
        <taxon>Chelicerata</taxon>
        <taxon>Arachnida</taxon>
        <taxon>Araneae</taxon>
        <taxon>Araneomorphae</taxon>
        <taxon>Entelegynae</taxon>
        <taxon>Araneoidea</taxon>
        <taxon>Nephilidae</taxon>
        <taxon>Nephila</taxon>
    </lineage>
</organism>
<dbReference type="AlphaFoldDB" id="A0A8X6QZ28"/>
<evidence type="ECO:0000313" key="2">
    <source>
        <dbReference type="Proteomes" id="UP000887013"/>
    </source>
</evidence>
<accession>A0A8X6QZ28</accession>
<gene>
    <name evidence="1" type="primary">RF55_14628</name>
    <name evidence="1" type="ORF">NPIL_152001</name>
</gene>
<name>A0A8X6QZ28_NEPPI</name>
<proteinExistence type="predicted"/>
<keyword evidence="2" id="KW-1185">Reference proteome</keyword>
<comment type="caution">
    <text evidence="1">The sequence shown here is derived from an EMBL/GenBank/DDBJ whole genome shotgun (WGS) entry which is preliminary data.</text>
</comment>
<protein>
    <submittedName>
        <fullName evidence="1">Gag-pol polyprotein</fullName>
    </submittedName>
</protein>
<dbReference type="EMBL" id="BMAW01039740">
    <property type="protein sequence ID" value="GFU57027.1"/>
    <property type="molecule type" value="Genomic_DNA"/>
</dbReference>
<sequence>MLEARDFKLFTDHKPLTHAFKHRLDKCSPRQARQLDFIFQFTTNICYLSANENITAESVSRIATIEMPNPINYDEIEKSQESDLELQNLISKPQGLQLKKIFMPNSDIPLFCDLSTGIARPYIPKVYRQRIFSQLHQYVSPRYSTQYKINSLAIRVAINRQRLLYLV</sequence>
<evidence type="ECO:0000313" key="1">
    <source>
        <dbReference type="EMBL" id="GFU57027.1"/>
    </source>
</evidence>
<dbReference type="OrthoDB" id="6432186at2759"/>
<dbReference type="Proteomes" id="UP000887013">
    <property type="component" value="Unassembled WGS sequence"/>
</dbReference>